<evidence type="ECO:0000256" key="7">
    <source>
        <dbReference type="SAM" id="Coils"/>
    </source>
</evidence>
<keyword evidence="7" id="KW-0175">Coiled coil</keyword>
<evidence type="ECO:0000313" key="11">
    <source>
        <dbReference type="Proteomes" id="UP001432027"/>
    </source>
</evidence>
<reference evidence="10" key="1">
    <citation type="submission" date="2023-10" db="EMBL/GenBank/DDBJ databases">
        <title>Genome assembly of Pristionchus species.</title>
        <authorList>
            <person name="Yoshida K."/>
            <person name="Sommer R.J."/>
        </authorList>
    </citation>
    <scope>NUCLEOTIDE SEQUENCE</scope>
    <source>
        <strain evidence="10">RS0144</strain>
    </source>
</reference>
<name>A0AAV5TPX1_9BILA</name>
<dbReference type="SMART" id="SM00338">
    <property type="entry name" value="BRLZ"/>
    <property type="match status" value="1"/>
</dbReference>
<organism evidence="10 11">
    <name type="scientific">Pristionchus entomophagus</name>
    <dbReference type="NCBI Taxonomy" id="358040"/>
    <lineage>
        <taxon>Eukaryota</taxon>
        <taxon>Metazoa</taxon>
        <taxon>Ecdysozoa</taxon>
        <taxon>Nematoda</taxon>
        <taxon>Chromadorea</taxon>
        <taxon>Rhabditida</taxon>
        <taxon>Rhabditina</taxon>
        <taxon>Diplogasteromorpha</taxon>
        <taxon>Diplogasteroidea</taxon>
        <taxon>Neodiplogasteridae</taxon>
        <taxon>Pristionchus</taxon>
    </lineage>
</organism>
<dbReference type="EMBL" id="BTSX01000004">
    <property type="protein sequence ID" value="GMS96227.1"/>
    <property type="molecule type" value="Genomic_DNA"/>
</dbReference>
<keyword evidence="3" id="KW-0805">Transcription regulation</keyword>
<evidence type="ECO:0000256" key="8">
    <source>
        <dbReference type="SAM" id="MobiDB-lite"/>
    </source>
</evidence>
<dbReference type="PROSITE" id="PS50217">
    <property type="entry name" value="BZIP"/>
    <property type="match status" value="1"/>
</dbReference>
<evidence type="ECO:0000256" key="3">
    <source>
        <dbReference type="ARBA" id="ARBA00023015"/>
    </source>
</evidence>
<dbReference type="Pfam" id="PF07716">
    <property type="entry name" value="bZIP_2"/>
    <property type="match status" value="1"/>
</dbReference>
<evidence type="ECO:0000313" key="10">
    <source>
        <dbReference type="EMBL" id="GMS96227.1"/>
    </source>
</evidence>
<dbReference type="Gene3D" id="1.20.5.170">
    <property type="match status" value="1"/>
</dbReference>
<proteinExistence type="inferred from homology"/>
<keyword evidence="6" id="KW-0539">Nucleus</keyword>
<dbReference type="GO" id="GO:0000977">
    <property type="term" value="F:RNA polymerase II transcription regulatory region sequence-specific DNA binding"/>
    <property type="evidence" value="ECO:0007669"/>
    <property type="project" value="TreeGrafter"/>
</dbReference>
<evidence type="ECO:0000256" key="2">
    <source>
        <dbReference type="ARBA" id="ARBA00007163"/>
    </source>
</evidence>
<protein>
    <recommendedName>
        <fullName evidence="9">BZIP domain-containing protein</fullName>
    </recommendedName>
</protein>
<accession>A0AAV5TPX1</accession>
<feature type="compositionally biased region" description="Low complexity" evidence="8">
    <location>
        <begin position="87"/>
        <end position="111"/>
    </location>
</feature>
<comment type="subcellular location">
    <subcellularLocation>
        <location evidence="1">Nucleus</location>
    </subcellularLocation>
</comment>
<dbReference type="PANTHER" id="PTHR13044:SF14">
    <property type="entry name" value="CRYPTOCEPHAL, ISOFORM A"/>
    <property type="match status" value="1"/>
</dbReference>
<evidence type="ECO:0000256" key="5">
    <source>
        <dbReference type="ARBA" id="ARBA00023163"/>
    </source>
</evidence>
<evidence type="ECO:0000256" key="1">
    <source>
        <dbReference type="ARBA" id="ARBA00004123"/>
    </source>
</evidence>
<dbReference type="GO" id="GO:0005634">
    <property type="term" value="C:nucleus"/>
    <property type="evidence" value="ECO:0007669"/>
    <property type="project" value="UniProtKB-SubCell"/>
</dbReference>
<dbReference type="SUPFAM" id="SSF57959">
    <property type="entry name" value="Leucine zipper domain"/>
    <property type="match status" value="1"/>
</dbReference>
<dbReference type="Proteomes" id="UP001432027">
    <property type="component" value="Unassembled WGS sequence"/>
</dbReference>
<dbReference type="AlphaFoldDB" id="A0AAV5TPX1"/>
<feature type="coiled-coil region" evidence="7">
    <location>
        <begin position="339"/>
        <end position="380"/>
    </location>
</feature>
<dbReference type="InterPro" id="IPR004827">
    <property type="entry name" value="bZIP"/>
</dbReference>
<comment type="caution">
    <text evidence="10">The sequence shown here is derived from an EMBL/GenBank/DDBJ whole genome shotgun (WGS) entry which is preliminary data.</text>
</comment>
<comment type="similarity">
    <text evidence="2">Belongs to the bZIP family.</text>
</comment>
<dbReference type="CDD" id="cd14692">
    <property type="entry name" value="bZIP_ATF4"/>
    <property type="match status" value="1"/>
</dbReference>
<evidence type="ECO:0000259" key="9">
    <source>
        <dbReference type="PROSITE" id="PS50217"/>
    </source>
</evidence>
<gene>
    <name evidence="10" type="ORF">PENTCL1PPCAC_18402</name>
</gene>
<keyword evidence="4" id="KW-0238">DNA-binding</keyword>
<feature type="non-terminal residue" evidence="10">
    <location>
        <position position="1"/>
    </location>
</feature>
<feature type="domain" description="BZIP" evidence="9">
    <location>
        <begin position="321"/>
        <end position="384"/>
    </location>
</feature>
<keyword evidence="5" id="KW-0804">Transcription</keyword>
<keyword evidence="11" id="KW-1185">Reference proteome</keyword>
<feature type="region of interest" description="Disordered" evidence="8">
    <location>
        <begin position="52"/>
        <end position="136"/>
    </location>
</feature>
<feature type="compositionally biased region" description="Low complexity" evidence="8">
    <location>
        <begin position="53"/>
        <end position="65"/>
    </location>
</feature>
<sequence>QEPPPYCGSEIIIVTQSVETGETINLKMAAPFDSDDMMKRSLFGAIFGFKKNSASSSSVSRSRASSVDHPEQPGPSWASAPIHHHAVVPASTSVPSGGSSSTASSDSGHYPPYAPPPHHHPASSLPNNPPLPVLTTQCPYSRQSYASLAHQAQAPSAAYPPAAGSAPYAYGGGYAPPPYTPYASHPHASHADYHKTKADIYREIVNECEEFERSTTTTPLVESSPATPTVHSPLASQWCAHLPPQQQPIHEITANFSMMDLPPTGGYHAMDQQVANLVQQQIDIKPILGDKDAMEALVRLVVQAVKDTGAASSPVNAHSPEEILKRKRQMNNEAAARYRKRQREEKEKQNVEVDSLEQRNLDLKRTVDDMEREIAVLKKYVLEQSRPSLPKEEQQT</sequence>
<dbReference type="InterPro" id="IPR046347">
    <property type="entry name" value="bZIP_sf"/>
</dbReference>
<evidence type="ECO:0000256" key="4">
    <source>
        <dbReference type="ARBA" id="ARBA00023125"/>
    </source>
</evidence>
<dbReference type="PANTHER" id="PTHR13044">
    <property type="entry name" value="ACTIVATING TRANSCRIPTION FACTOR ATF 4/5"/>
    <property type="match status" value="1"/>
</dbReference>
<dbReference type="GO" id="GO:0001228">
    <property type="term" value="F:DNA-binding transcription activator activity, RNA polymerase II-specific"/>
    <property type="evidence" value="ECO:0007669"/>
    <property type="project" value="TreeGrafter"/>
</dbReference>
<evidence type="ECO:0000256" key="6">
    <source>
        <dbReference type="ARBA" id="ARBA00023242"/>
    </source>
</evidence>